<dbReference type="InterPro" id="IPR024042">
    <property type="entry name" value="TM1646-like_dom_sf"/>
</dbReference>
<organism evidence="1 2">
    <name type="scientific">Evansella vedderi</name>
    <dbReference type="NCBI Taxonomy" id="38282"/>
    <lineage>
        <taxon>Bacteria</taxon>
        <taxon>Bacillati</taxon>
        <taxon>Bacillota</taxon>
        <taxon>Bacilli</taxon>
        <taxon>Bacillales</taxon>
        <taxon>Bacillaceae</taxon>
        <taxon>Evansella</taxon>
    </lineage>
</organism>
<gene>
    <name evidence="1" type="ORF">J2S74_003625</name>
</gene>
<protein>
    <submittedName>
        <fullName evidence="1">Uncharacterized protein YaaR (DUF327 family)</fullName>
    </submittedName>
</protein>
<accession>A0ABT9ZYA4</accession>
<dbReference type="Proteomes" id="UP001230005">
    <property type="component" value="Unassembled WGS sequence"/>
</dbReference>
<evidence type="ECO:0000313" key="1">
    <source>
        <dbReference type="EMBL" id="MDQ0256207.1"/>
    </source>
</evidence>
<dbReference type="Gene3D" id="1.20.120.490">
    <property type="entry name" value="Hypothetical protein TM1646-like domain"/>
    <property type="match status" value="1"/>
</dbReference>
<dbReference type="InterPro" id="IPR005585">
    <property type="entry name" value="DUF327"/>
</dbReference>
<reference evidence="1 2" key="1">
    <citation type="submission" date="2023-07" db="EMBL/GenBank/DDBJ databases">
        <title>Genomic Encyclopedia of Type Strains, Phase IV (KMG-IV): sequencing the most valuable type-strain genomes for metagenomic binning, comparative biology and taxonomic classification.</title>
        <authorList>
            <person name="Goeker M."/>
        </authorList>
    </citation>
    <scope>NUCLEOTIDE SEQUENCE [LARGE SCALE GENOMIC DNA]</scope>
    <source>
        <strain evidence="1 2">DSM 9768</strain>
    </source>
</reference>
<keyword evidence="2" id="KW-1185">Reference proteome</keyword>
<name>A0ABT9ZYA4_9BACI</name>
<evidence type="ECO:0000313" key="2">
    <source>
        <dbReference type="Proteomes" id="UP001230005"/>
    </source>
</evidence>
<proteinExistence type="predicted"/>
<dbReference type="RefSeq" id="WP_307327977.1">
    <property type="nucleotide sequence ID" value="NZ_JAUSUG010000015.1"/>
</dbReference>
<dbReference type="Pfam" id="PF03885">
    <property type="entry name" value="DUF327"/>
    <property type="match status" value="1"/>
</dbReference>
<sequence>MDVQRVGRAGINRIDQKNKGTEVKVSFQEIMQKGRENQAYERLGQLLQKIDDQGKALAESRTVEELRKYKQLVKEFMDDAIKLGLSLEEQKGFNRRGRTKVYKIVKEVDRKLLDLTDAVLKEQRKGLDILNMVGEIKGLLVNIYA</sequence>
<dbReference type="SUPFAM" id="SSF158397">
    <property type="entry name" value="TM1646-like"/>
    <property type="match status" value="1"/>
</dbReference>
<dbReference type="EMBL" id="JAUSUG010000015">
    <property type="protein sequence ID" value="MDQ0256207.1"/>
    <property type="molecule type" value="Genomic_DNA"/>
</dbReference>
<comment type="caution">
    <text evidence="1">The sequence shown here is derived from an EMBL/GenBank/DDBJ whole genome shotgun (WGS) entry which is preliminary data.</text>
</comment>